<dbReference type="InterPro" id="IPR005482">
    <property type="entry name" value="Biotin_COase_C"/>
</dbReference>
<reference evidence="11 12" key="1">
    <citation type="submission" date="2017-11" db="EMBL/GenBank/DDBJ databases">
        <title>Draft genome sequence of Rhizobiales bacterium SY3-13.</title>
        <authorList>
            <person name="Sun C."/>
        </authorList>
    </citation>
    <scope>NUCLEOTIDE SEQUENCE [LARGE SCALE GENOMIC DNA]</scope>
    <source>
        <strain evidence="11 12">SY3-13</strain>
    </source>
</reference>
<evidence type="ECO:0000256" key="4">
    <source>
        <dbReference type="ARBA" id="ARBA00022840"/>
    </source>
</evidence>
<dbReference type="Gene3D" id="3.30.700.40">
    <property type="match status" value="1"/>
</dbReference>
<dbReference type="FunFam" id="3.40.50.20:FF:000010">
    <property type="entry name" value="Propionyl-CoA carboxylase subunit alpha"/>
    <property type="match status" value="1"/>
</dbReference>
<dbReference type="PROSITE" id="PS50979">
    <property type="entry name" value="BC"/>
    <property type="match status" value="1"/>
</dbReference>
<evidence type="ECO:0000313" key="12">
    <source>
        <dbReference type="Proteomes" id="UP000229498"/>
    </source>
</evidence>
<evidence type="ECO:0000259" key="9">
    <source>
        <dbReference type="PROSITE" id="PS50975"/>
    </source>
</evidence>
<dbReference type="InterPro" id="IPR005479">
    <property type="entry name" value="CPAse_ATP-bd"/>
</dbReference>
<dbReference type="SUPFAM" id="SSF51246">
    <property type="entry name" value="Rudiment single hybrid motif"/>
    <property type="match status" value="1"/>
</dbReference>
<evidence type="ECO:0000256" key="1">
    <source>
        <dbReference type="ARBA" id="ARBA00001953"/>
    </source>
</evidence>
<dbReference type="InterPro" id="IPR013815">
    <property type="entry name" value="ATP_grasp_subdomain_1"/>
</dbReference>
<dbReference type="SUPFAM" id="SSF52440">
    <property type="entry name" value="PreATP-grasp domain"/>
    <property type="match status" value="1"/>
</dbReference>
<evidence type="ECO:0000259" key="10">
    <source>
        <dbReference type="PROSITE" id="PS50979"/>
    </source>
</evidence>
<keyword evidence="2" id="KW-0436">Ligase</keyword>
<keyword evidence="4 7" id="KW-0067">ATP-binding</keyword>
<sequence length="669" mass="72465">MFEKILIANRGEIACRVIRTARRLGIRTVAVHSDADANAMHVQMADEACRIGEAEVTKSYLLADRILEAAKRTGARAIHPGYGFLSENAAFAEAIEKAGLTFIGPSADSIRRMGLKDAAKAIMEKAGVPVVPGYHGEDQDLSVLAAEAGRIGFPVLIKAVAGGGGKGMRRVDGEKDFQKALEGAQREAKNAFGDERVLIEKFLVKPRHIEVQVFGDSHGNAVHLFERDCSIQRRHQKVIEEAPAPDMPEAMRKAMGEAAVAAAKAIDYRGAGTIEFIADVSEGLRPDRFFFMEMNTRLQVEHPVTELISGQDLVEWQIRVAAGEKLPLAQADLAIDGHAIEARLYAENPSKMFLPATGRLDMLRFPPEGEGVRIDTGVREGDSVTPFYDPMIAKVIAHGRDRGEAIRKLSGVLDSTRVVGLTTNVFFLKRVIDHAAFEAADLDTGFIERFQQDLVPAKPEPGPRTLALAALAVLAEREAARRPAHDSDPFSPWNDAHGWRLNDDGHEELRFRVGGDEHPVIVRYLRGGGFRLEAGGETRTASHALNRPGDLVATLDGDRMHAAYHLERGRISVIHDGALLAFEIVDPLDADLTDEAAAGAIAAPLPGKIIKVMAEAGRKVKKGEALMILEAMKMEHTIAAPAAGTVQEINFGEGDQVDEGAVLIALETG</sequence>
<dbReference type="InterPro" id="IPR016185">
    <property type="entry name" value="PreATP-grasp_dom_sf"/>
</dbReference>
<keyword evidence="5" id="KW-0809">Transit peptide</keyword>
<evidence type="ECO:0000256" key="2">
    <source>
        <dbReference type="ARBA" id="ARBA00022598"/>
    </source>
</evidence>
<dbReference type="Pfam" id="PF02786">
    <property type="entry name" value="CPSase_L_D2"/>
    <property type="match status" value="1"/>
</dbReference>
<name>A0A2M9G1F8_9PROT</name>
<dbReference type="EMBL" id="PHIG01000032">
    <property type="protein sequence ID" value="PJK29543.1"/>
    <property type="molecule type" value="Genomic_DNA"/>
</dbReference>
<evidence type="ECO:0000256" key="6">
    <source>
        <dbReference type="ARBA" id="ARBA00023267"/>
    </source>
</evidence>
<dbReference type="Pfam" id="PF00289">
    <property type="entry name" value="Biotin_carb_N"/>
    <property type="match status" value="1"/>
</dbReference>
<feature type="domain" description="Biotin carboxylation" evidence="10">
    <location>
        <begin position="1"/>
        <end position="452"/>
    </location>
</feature>
<dbReference type="AlphaFoldDB" id="A0A2M9G1F8"/>
<dbReference type="Gene3D" id="2.40.50.100">
    <property type="match status" value="1"/>
</dbReference>
<dbReference type="GO" id="GO:0046872">
    <property type="term" value="F:metal ion binding"/>
    <property type="evidence" value="ECO:0007669"/>
    <property type="project" value="InterPro"/>
</dbReference>
<dbReference type="Gene3D" id="3.40.50.20">
    <property type="match status" value="1"/>
</dbReference>
<dbReference type="Pfam" id="PF21139">
    <property type="entry name" value="BT_MCC_alpha"/>
    <property type="match status" value="1"/>
</dbReference>
<gene>
    <name evidence="11" type="ORF">CVT23_10805</name>
</gene>
<dbReference type="OrthoDB" id="9763189at2"/>
<dbReference type="InterPro" id="IPR000089">
    <property type="entry name" value="Biotin_lipoyl"/>
</dbReference>
<dbReference type="RefSeq" id="WP_109793567.1">
    <property type="nucleotide sequence ID" value="NZ_PHIG01000032.1"/>
</dbReference>
<dbReference type="FunFam" id="3.30.470.20:FF:000028">
    <property type="entry name" value="Methylcrotonoyl-CoA carboxylase subunit alpha, mitochondrial"/>
    <property type="match status" value="1"/>
</dbReference>
<dbReference type="PANTHER" id="PTHR18866">
    <property type="entry name" value="CARBOXYLASE:PYRUVATE/ACETYL-COA/PROPIONYL-COA CARBOXYLASE"/>
    <property type="match status" value="1"/>
</dbReference>
<organism evidence="11 12">
    <name type="scientific">Minwuia thermotolerans</name>
    <dbReference type="NCBI Taxonomy" id="2056226"/>
    <lineage>
        <taxon>Bacteria</taxon>
        <taxon>Pseudomonadati</taxon>
        <taxon>Pseudomonadota</taxon>
        <taxon>Alphaproteobacteria</taxon>
        <taxon>Minwuiales</taxon>
        <taxon>Minwuiaceae</taxon>
        <taxon>Minwuia</taxon>
    </lineage>
</organism>
<keyword evidence="3 7" id="KW-0547">Nucleotide-binding</keyword>
<evidence type="ECO:0000259" key="8">
    <source>
        <dbReference type="PROSITE" id="PS50968"/>
    </source>
</evidence>
<dbReference type="SUPFAM" id="SSF51230">
    <property type="entry name" value="Single hybrid motif"/>
    <property type="match status" value="1"/>
</dbReference>
<evidence type="ECO:0008006" key="13">
    <source>
        <dbReference type="Google" id="ProtNLM"/>
    </source>
</evidence>
<accession>A0A2M9G1F8</accession>
<evidence type="ECO:0000256" key="3">
    <source>
        <dbReference type="ARBA" id="ARBA00022741"/>
    </source>
</evidence>
<evidence type="ECO:0000256" key="7">
    <source>
        <dbReference type="PROSITE-ProRule" id="PRU00409"/>
    </source>
</evidence>
<dbReference type="Gene3D" id="3.30.470.20">
    <property type="entry name" value="ATP-grasp fold, B domain"/>
    <property type="match status" value="1"/>
</dbReference>
<dbReference type="PROSITE" id="PS00188">
    <property type="entry name" value="BIOTIN"/>
    <property type="match status" value="1"/>
</dbReference>
<dbReference type="InterPro" id="IPR011764">
    <property type="entry name" value="Biotin_carboxylation_dom"/>
</dbReference>
<dbReference type="PROSITE" id="PS50975">
    <property type="entry name" value="ATP_GRASP"/>
    <property type="match status" value="1"/>
</dbReference>
<feature type="domain" description="ATP-grasp" evidence="9">
    <location>
        <begin position="120"/>
        <end position="322"/>
    </location>
</feature>
<dbReference type="FunFam" id="3.30.1490.20:FF:000003">
    <property type="entry name" value="acetyl-CoA carboxylase isoform X1"/>
    <property type="match status" value="1"/>
</dbReference>
<dbReference type="InterPro" id="IPR011053">
    <property type="entry name" value="Single_hybrid_motif"/>
</dbReference>
<dbReference type="Pfam" id="PF00364">
    <property type="entry name" value="Biotin_lipoyl"/>
    <property type="match status" value="1"/>
</dbReference>
<dbReference type="InterPro" id="IPR050856">
    <property type="entry name" value="Biotin_carboxylase_complex"/>
</dbReference>
<feature type="domain" description="Lipoyl-binding" evidence="8">
    <location>
        <begin position="592"/>
        <end position="667"/>
    </location>
</feature>
<dbReference type="GO" id="GO:0005524">
    <property type="term" value="F:ATP binding"/>
    <property type="evidence" value="ECO:0007669"/>
    <property type="project" value="UniProtKB-UniRule"/>
</dbReference>
<keyword evidence="12" id="KW-1185">Reference proteome</keyword>
<dbReference type="CDD" id="cd06850">
    <property type="entry name" value="biotinyl_domain"/>
    <property type="match status" value="1"/>
</dbReference>
<dbReference type="InterPro" id="IPR005481">
    <property type="entry name" value="BC-like_N"/>
</dbReference>
<dbReference type="InterPro" id="IPR011054">
    <property type="entry name" value="Rudment_hybrid_motif"/>
</dbReference>
<dbReference type="InterPro" id="IPR001882">
    <property type="entry name" value="Biotin_BS"/>
</dbReference>
<dbReference type="GO" id="GO:0016874">
    <property type="term" value="F:ligase activity"/>
    <property type="evidence" value="ECO:0007669"/>
    <property type="project" value="UniProtKB-KW"/>
</dbReference>
<dbReference type="PROSITE" id="PS50968">
    <property type="entry name" value="BIOTINYL_LIPOYL"/>
    <property type="match status" value="1"/>
</dbReference>
<proteinExistence type="predicted"/>
<dbReference type="Gene3D" id="3.30.1490.20">
    <property type="entry name" value="ATP-grasp fold, A domain"/>
    <property type="match status" value="1"/>
</dbReference>
<dbReference type="Proteomes" id="UP000229498">
    <property type="component" value="Unassembled WGS sequence"/>
</dbReference>
<dbReference type="PANTHER" id="PTHR18866:SF33">
    <property type="entry name" value="METHYLCROTONOYL-COA CARBOXYLASE SUBUNIT ALPHA, MITOCHONDRIAL-RELATED"/>
    <property type="match status" value="1"/>
</dbReference>
<protein>
    <recommendedName>
        <fullName evidence="13">3-methylcrotonyl-CoA carboxylase</fullName>
    </recommendedName>
</protein>
<dbReference type="FunFam" id="2.40.50.100:FF:000003">
    <property type="entry name" value="Acetyl-CoA carboxylase biotin carboxyl carrier protein"/>
    <property type="match status" value="1"/>
</dbReference>
<evidence type="ECO:0000256" key="5">
    <source>
        <dbReference type="ARBA" id="ARBA00022946"/>
    </source>
</evidence>
<evidence type="ECO:0000313" key="11">
    <source>
        <dbReference type="EMBL" id="PJK29543.1"/>
    </source>
</evidence>
<dbReference type="InterPro" id="IPR048429">
    <property type="entry name" value="MCC_alpha_BT"/>
</dbReference>
<keyword evidence="6" id="KW-0092">Biotin</keyword>
<dbReference type="PROSITE" id="PS00867">
    <property type="entry name" value="CPSASE_2"/>
    <property type="match status" value="1"/>
</dbReference>
<dbReference type="InterPro" id="IPR011761">
    <property type="entry name" value="ATP-grasp"/>
</dbReference>
<comment type="caution">
    <text evidence="11">The sequence shown here is derived from an EMBL/GenBank/DDBJ whole genome shotgun (WGS) entry which is preliminary data.</text>
</comment>
<dbReference type="Pfam" id="PF02785">
    <property type="entry name" value="Biotin_carb_C"/>
    <property type="match status" value="1"/>
</dbReference>
<dbReference type="SUPFAM" id="SSF56059">
    <property type="entry name" value="Glutathione synthetase ATP-binding domain-like"/>
    <property type="match status" value="1"/>
</dbReference>
<dbReference type="NCBIfam" id="NF006367">
    <property type="entry name" value="PRK08591.1"/>
    <property type="match status" value="1"/>
</dbReference>
<dbReference type="SMART" id="SM00878">
    <property type="entry name" value="Biotin_carb_C"/>
    <property type="match status" value="1"/>
</dbReference>
<comment type="cofactor">
    <cofactor evidence="1">
        <name>biotin</name>
        <dbReference type="ChEBI" id="CHEBI:57586"/>
    </cofactor>
</comment>